<name>A0AAX3YRM9_RHOOP</name>
<dbReference type="SUPFAM" id="SSF49785">
    <property type="entry name" value="Galactose-binding domain-like"/>
    <property type="match status" value="1"/>
</dbReference>
<dbReference type="EMBL" id="CP130953">
    <property type="protein sequence ID" value="WLF51150.1"/>
    <property type="molecule type" value="Genomic_DNA"/>
</dbReference>
<dbReference type="InterPro" id="IPR013736">
    <property type="entry name" value="Xaa-Pro_dipept_C"/>
</dbReference>
<evidence type="ECO:0000313" key="3">
    <source>
        <dbReference type="EMBL" id="MCZ4583477.1"/>
    </source>
</evidence>
<dbReference type="Pfam" id="PF08530">
    <property type="entry name" value="PepX_C"/>
    <property type="match status" value="1"/>
</dbReference>
<dbReference type="Proteomes" id="UP001066327">
    <property type="component" value="Unassembled WGS sequence"/>
</dbReference>
<dbReference type="Gene3D" id="2.60.120.260">
    <property type="entry name" value="Galactose-binding domain-like"/>
    <property type="match status" value="1"/>
</dbReference>
<keyword evidence="5" id="KW-1185">Reference proteome</keyword>
<evidence type="ECO:0000259" key="2">
    <source>
        <dbReference type="Pfam" id="PF08530"/>
    </source>
</evidence>
<evidence type="ECO:0000313" key="4">
    <source>
        <dbReference type="EMBL" id="WLF51150.1"/>
    </source>
</evidence>
<proteinExistence type="predicted"/>
<protein>
    <submittedName>
        <fullName evidence="4">CocE/NonD family hydrolase C-terminal non-catalytic domain-containing protein</fullName>
    </submittedName>
    <submittedName>
        <fullName evidence="3">Hydrolase CocE/NonD family protein</fullName>
    </submittedName>
</protein>
<feature type="domain" description="Xaa-Pro dipeptidyl-peptidase C-terminal" evidence="2">
    <location>
        <begin position="20"/>
        <end position="140"/>
    </location>
</feature>
<sequence length="205" mass="22002">MRLGGGGDVVDRGRGVSLSDPNFVLHLWDSAPDGKRQLIMSGYLEASHHELDERTTEGNPHHPHSRAVPVEPGTIEEYVLRLYPFASTFRPGHSLTVELSNNEPPADAHNALLPPEAFHLPVGRPVTHKIYRDAAHRSRLVLPFTTPKAGGAEVAKLVSACVPAEYWPSANGSVTIDGWTAPPDSPSPSTGRADDACGAVVVSDR</sequence>
<evidence type="ECO:0000256" key="1">
    <source>
        <dbReference type="SAM" id="MobiDB-lite"/>
    </source>
</evidence>
<reference evidence="4" key="2">
    <citation type="submission" date="2023-07" db="EMBL/GenBank/DDBJ databases">
        <title>Genomic analysis of Rhodococcus opacus VOC-14 with glycol ethers degradation activity.</title>
        <authorList>
            <person name="Narkevich D.A."/>
            <person name="Hlushen A.M."/>
            <person name="Akhremchuk A.E."/>
            <person name="Sikolenko M.A."/>
            <person name="Valentovich L.N."/>
        </authorList>
    </citation>
    <scope>NUCLEOTIDE SEQUENCE</scope>
    <source>
        <strain evidence="4">VOC-14</strain>
    </source>
</reference>
<keyword evidence="4" id="KW-0378">Hydrolase</keyword>
<reference evidence="3" key="1">
    <citation type="submission" date="2022-12" db="EMBL/GenBank/DDBJ databases">
        <authorList>
            <person name="Krivoruchko A.V."/>
            <person name="Elkin A."/>
        </authorList>
    </citation>
    <scope>NUCLEOTIDE SEQUENCE</scope>
    <source>
        <strain evidence="3">IEGM 249</strain>
    </source>
</reference>
<evidence type="ECO:0000313" key="5">
    <source>
        <dbReference type="Proteomes" id="UP001066327"/>
    </source>
</evidence>
<feature type="region of interest" description="Disordered" evidence="1">
    <location>
        <begin position="177"/>
        <end position="197"/>
    </location>
</feature>
<dbReference type="GO" id="GO:0008239">
    <property type="term" value="F:dipeptidyl-peptidase activity"/>
    <property type="evidence" value="ECO:0007669"/>
    <property type="project" value="InterPro"/>
</dbReference>
<accession>A0AAX3YRM9</accession>
<dbReference type="InterPro" id="IPR008979">
    <property type="entry name" value="Galactose-bd-like_sf"/>
</dbReference>
<dbReference type="Proteomes" id="UP001231166">
    <property type="component" value="Chromosome"/>
</dbReference>
<dbReference type="EMBL" id="JAPWIS010000003">
    <property type="protein sequence ID" value="MCZ4583477.1"/>
    <property type="molecule type" value="Genomic_DNA"/>
</dbReference>
<gene>
    <name evidence="3" type="ORF">O4328_07210</name>
    <name evidence="4" type="ORF">Q5707_36040</name>
</gene>
<evidence type="ECO:0000313" key="6">
    <source>
        <dbReference type="Proteomes" id="UP001231166"/>
    </source>
</evidence>
<organism evidence="4 6">
    <name type="scientific">Rhodococcus opacus</name>
    <name type="common">Nocardia opaca</name>
    <dbReference type="NCBI Taxonomy" id="37919"/>
    <lineage>
        <taxon>Bacteria</taxon>
        <taxon>Bacillati</taxon>
        <taxon>Actinomycetota</taxon>
        <taxon>Actinomycetes</taxon>
        <taxon>Mycobacteriales</taxon>
        <taxon>Nocardiaceae</taxon>
        <taxon>Rhodococcus</taxon>
    </lineage>
</organism>
<dbReference type="AlphaFoldDB" id="A0AAX3YRM9"/>